<dbReference type="Proteomes" id="UP001497482">
    <property type="component" value="Chromosome 8"/>
</dbReference>
<reference evidence="1 2" key="1">
    <citation type="submission" date="2024-04" db="EMBL/GenBank/DDBJ databases">
        <authorList>
            <person name="Waldvogel A.-M."/>
            <person name="Schoenle A."/>
        </authorList>
    </citation>
    <scope>NUCLEOTIDE SEQUENCE [LARGE SCALE GENOMIC DNA]</scope>
</reference>
<name>A0AAV2MLT2_KNICA</name>
<dbReference type="EMBL" id="OZ035830">
    <property type="protein sequence ID" value="CAL1614267.1"/>
    <property type="molecule type" value="Genomic_DNA"/>
</dbReference>
<keyword evidence="2" id="KW-1185">Reference proteome</keyword>
<accession>A0AAV2MLT2</accession>
<dbReference type="AlphaFoldDB" id="A0AAV2MLT2"/>
<sequence>MQSDSRLTHRLHEGCQLEPDLEEALVPRSSPVSPFGELAVLYATPSLLPGAYPAQEEAERLERRSLPQGPVPVAWRN</sequence>
<proteinExistence type="predicted"/>
<evidence type="ECO:0000313" key="1">
    <source>
        <dbReference type="EMBL" id="CAL1614267.1"/>
    </source>
</evidence>
<evidence type="ECO:0000313" key="2">
    <source>
        <dbReference type="Proteomes" id="UP001497482"/>
    </source>
</evidence>
<protein>
    <submittedName>
        <fullName evidence="1">Uncharacterized protein</fullName>
    </submittedName>
</protein>
<organism evidence="1 2">
    <name type="scientific">Knipowitschia caucasica</name>
    <name type="common">Caucasian dwarf goby</name>
    <name type="synonym">Pomatoschistus caucasicus</name>
    <dbReference type="NCBI Taxonomy" id="637954"/>
    <lineage>
        <taxon>Eukaryota</taxon>
        <taxon>Metazoa</taxon>
        <taxon>Chordata</taxon>
        <taxon>Craniata</taxon>
        <taxon>Vertebrata</taxon>
        <taxon>Euteleostomi</taxon>
        <taxon>Actinopterygii</taxon>
        <taxon>Neopterygii</taxon>
        <taxon>Teleostei</taxon>
        <taxon>Neoteleostei</taxon>
        <taxon>Acanthomorphata</taxon>
        <taxon>Gobiaria</taxon>
        <taxon>Gobiiformes</taxon>
        <taxon>Gobioidei</taxon>
        <taxon>Gobiidae</taxon>
        <taxon>Gobiinae</taxon>
        <taxon>Knipowitschia</taxon>
    </lineage>
</organism>
<gene>
    <name evidence="1" type="ORF">KC01_LOCUS40327</name>
</gene>